<keyword evidence="12" id="KW-0539">Nucleus</keyword>
<keyword evidence="9" id="KW-0256">Endoplasmic reticulum</keyword>
<dbReference type="InterPro" id="IPR037468">
    <property type="entry name" value="ARGOS/ARL/OSR1"/>
</dbReference>
<keyword evidence="14" id="KW-1185">Reference proteome</keyword>
<evidence type="ECO:0000256" key="3">
    <source>
        <dbReference type="ARBA" id="ARBA00004240"/>
    </source>
</evidence>
<name>A0A8B8NZZ8_9MYRT</name>
<evidence type="ECO:0000256" key="10">
    <source>
        <dbReference type="ARBA" id="ARBA00022989"/>
    </source>
</evidence>
<dbReference type="RefSeq" id="XP_030528145.1">
    <property type="nucleotide sequence ID" value="XM_030672285.2"/>
</dbReference>
<dbReference type="GO" id="GO:0046622">
    <property type="term" value="P:positive regulation of organ growth"/>
    <property type="evidence" value="ECO:0007669"/>
    <property type="project" value="InterPro"/>
</dbReference>
<organism evidence="14 15">
    <name type="scientific">Rhodamnia argentea</name>
    <dbReference type="NCBI Taxonomy" id="178133"/>
    <lineage>
        <taxon>Eukaryota</taxon>
        <taxon>Viridiplantae</taxon>
        <taxon>Streptophyta</taxon>
        <taxon>Embryophyta</taxon>
        <taxon>Tracheophyta</taxon>
        <taxon>Spermatophyta</taxon>
        <taxon>Magnoliopsida</taxon>
        <taxon>eudicotyledons</taxon>
        <taxon>Gunneridae</taxon>
        <taxon>Pentapetalae</taxon>
        <taxon>rosids</taxon>
        <taxon>malvids</taxon>
        <taxon>Myrtales</taxon>
        <taxon>Myrtaceae</taxon>
        <taxon>Myrtoideae</taxon>
        <taxon>Myrteae</taxon>
        <taxon>Australasian group</taxon>
        <taxon>Rhodamnia</taxon>
    </lineage>
</organism>
<keyword evidence="11 13" id="KW-0472">Membrane</keyword>
<comment type="subcellular location">
    <subcellularLocation>
        <location evidence="4">Cytoplasm</location>
    </subcellularLocation>
    <subcellularLocation>
        <location evidence="3">Endoplasmic reticulum</location>
    </subcellularLocation>
    <subcellularLocation>
        <location evidence="2">Membrane</location>
        <topology evidence="2">Multi-pass membrane protein</topology>
    </subcellularLocation>
    <subcellularLocation>
        <location evidence="1">Nucleus</location>
    </subcellularLocation>
</comment>
<evidence type="ECO:0000256" key="2">
    <source>
        <dbReference type="ARBA" id="ARBA00004141"/>
    </source>
</evidence>
<dbReference type="PANTHER" id="PTHR36023:SF3">
    <property type="entry name" value="ARGOS-LIKE PROTEIN"/>
    <property type="match status" value="1"/>
</dbReference>
<evidence type="ECO:0000256" key="12">
    <source>
        <dbReference type="ARBA" id="ARBA00023242"/>
    </source>
</evidence>
<dbReference type="GO" id="GO:0005783">
    <property type="term" value="C:endoplasmic reticulum"/>
    <property type="evidence" value="ECO:0007669"/>
    <property type="project" value="UniProtKB-SubCell"/>
</dbReference>
<evidence type="ECO:0000256" key="11">
    <source>
        <dbReference type="ARBA" id="ARBA00023136"/>
    </source>
</evidence>
<evidence type="ECO:0000256" key="13">
    <source>
        <dbReference type="SAM" id="Phobius"/>
    </source>
</evidence>
<evidence type="ECO:0000256" key="8">
    <source>
        <dbReference type="ARBA" id="ARBA00022692"/>
    </source>
</evidence>
<reference evidence="15" key="1">
    <citation type="submission" date="2025-08" db="UniProtKB">
        <authorList>
            <consortium name="RefSeq"/>
        </authorList>
    </citation>
    <scope>IDENTIFICATION</scope>
    <source>
        <tissue evidence="15">Leaf</tissue>
    </source>
</reference>
<feature type="transmembrane region" description="Helical" evidence="13">
    <location>
        <begin position="68"/>
        <end position="90"/>
    </location>
</feature>
<evidence type="ECO:0000256" key="6">
    <source>
        <dbReference type="ARBA" id="ARBA00022473"/>
    </source>
</evidence>
<dbReference type="KEGG" id="rarg:115739278"/>
<evidence type="ECO:0000256" key="5">
    <source>
        <dbReference type="ARBA" id="ARBA00006891"/>
    </source>
</evidence>
<dbReference type="GO" id="GO:0005634">
    <property type="term" value="C:nucleus"/>
    <property type="evidence" value="ECO:0007669"/>
    <property type="project" value="UniProtKB-SubCell"/>
</dbReference>
<keyword evidence="6" id="KW-0217">Developmental protein</keyword>
<comment type="similarity">
    <text evidence="5">Belongs to the plant organ size related (OSR) protein family.</text>
</comment>
<evidence type="ECO:0000256" key="9">
    <source>
        <dbReference type="ARBA" id="ARBA00022824"/>
    </source>
</evidence>
<dbReference type="GO" id="GO:0009725">
    <property type="term" value="P:response to hormone"/>
    <property type="evidence" value="ECO:0007669"/>
    <property type="project" value="UniProtKB-ARBA"/>
</dbReference>
<evidence type="ECO:0000256" key="1">
    <source>
        <dbReference type="ARBA" id="ARBA00004123"/>
    </source>
</evidence>
<dbReference type="OrthoDB" id="1725137at2759"/>
<evidence type="ECO:0000313" key="14">
    <source>
        <dbReference type="Proteomes" id="UP000827889"/>
    </source>
</evidence>
<gene>
    <name evidence="15" type="primary">LOC115739278</name>
</gene>
<keyword evidence="10 13" id="KW-1133">Transmembrane helix</keyword>
<dbReference type="AlphaFoldDB" id="A0A8B8NZZ8"/>
<dbReference type="GeneID" id="115739278"/>
<dbReference type="Proteomes" id="UP000827889">
    <property type="component" value="Chromosome 10"/>
</dbReference>
<evidence type="ECO:0000313" key="15">
    <source>
        <dbReference type="RefSeq" id="XP_030528145.1"/>
    </source>
</evidence>
<dbReference type="PANTHER" id="PTHR36023">
    <property type="entry name" value="ARGOS-LIKE PROTEIN"/>
    <property type="match status" value="1"/>
</dbReference>
<proteinExistence type="inferred from homology"/>
<evidence type="ECO:0000256" key="7">
    <source>
        <dbReference type="ARBA" id="ARBA00022490"/>
    </source>
</evidence>
<keyword evidence="8 13" id="KW-0812">Transmembrane</keyword>
<sequence>MNSGLDRPDPRQRPGIISLGFLMDRRVRRTTDKNTEDSRKMGSEPGWLAEGKKMEYSRQRSARRLLPASGYFSLQSFYVLICLTVSLLILPLILPPLPPPPFMLLLLPIGILAVLMMLAFMPSNVRDLTYTYT</sequence>
<protein>
    <submittedName>
        <fullName evidence="15">ARGOS-like protein</fullName>
    </submittedName>
</protein>
<evidence type="ECO:0000256" key="4">
    <source>
        <dbReference type="ARBA" id="ARBA00004496"/>
    </source>
</evidence>
<accession>A0A8B8NZZ8</accession>
<dbReference type="GO" id="GO:0016020">
    <property type="term" value="C:membrane"/>
    <property type="evidence" value="ECO:0007669"/>
    <property type="project" value="UniProtKB-SubCell"/>
</dbReference>
<keyword evidence="7" id="KW-0963">Cytoplasm</keyword>
<feature type="transmembrane region" description="Helical" evidence="13">
    <location>
        <begin position="102"/>
        <end position="121"/>
    </location>
</feature>